<comment type="caution">
    <text evidence="2">The sequence shown here is derived from an EMBL/GenBank/DDBJ whole genome shotgun (WGS) entry which is preliminary data.</text>
</comment>
<evidence type="ECO:0000313" key="3">
    <source>
        <dbReference type="Proteomes" id="UP000688947"/>
    </source>
</evidence>
<evidence type="ECO:0000256" key="1">
    <source>
        <dbReference type="SAM" id="Phobius"/>
    </source>
</evidence>
<feature type="transmembrane region" description="Helical" evidence="1">
    <location>
        <begin position="73"/>
        <end position="90"/>
    </location>
</feature>
<organism evidence="2 3">
    <name type="scientific">Phytophthora cactorum</name>
    <dbReference type="NCBI Taxonomy" id="29920"/>
    <lineage>
        <taxon>Eukaryota</taxon>
        <taxon>Sar</taxon>
        <taxon>Stramenopiles</taxon>
        <taxon>Oomycota</taxon>
        <taxon>Peronosporomycetes</taxon>
        <taxon>Peronosporales</taxon>
        <taxon>Peronosporaceae</taxon>
        <taxon>Phytophthora</taxon>
    </lineage>
</organism>
<evidence type="ECO:0000313" key="2">
    <source>
        <dbReference type="EMBL" id="KAG6944448.1"/>
    </source>
</evidence>
<proteinExistence type="predicted"/>
<protein>
    <submittedName>
        <fullName evidence="2">Uncharacterized protein</fullName>
    </submittedName>
</protein>
<name>A0A8T1TN67_9STRA</name>
<gene>
    <name evidence="2" type="ORF">JG687_00017869</name>
</gene>
<dbReference type="Proteomes" id="UP000688947">
    <property type="component" value="Unassembled WGS sequence"/>
</dbReference>
<keyword evidence="1" id="KW-0472">Membrane</keyword>
<dbReference type="AlphaFoldDB" id="A0A8T1TN67"/>
<sequence length="115" mass="12852">MGYPILMRNASVIADLVQTDTIYKTLKALQIVTLLDFTLRVGVHVVFSYRLSRVADLICDPSRRPTRLYPKRHFLSAAPLIVFAVILAYLCRKVCGHPLWHANTILSALSTLTAG</sequence>
<accession>A0A8T1TN67</accession>
<dbReference type="EMBL" id="JAENGZ010002227">
    <property type="protein sequence ID" value="KAG6944448.1"/>
    <property type="molecule type" value="Genomic_DNA"/>
</dbReference>
<keyword evidence="1" id="KW-0812">Transmembrane</keyword>
<keyword evidence="1" id="KW-1133">Transmembrane helix</keyword>
<reference evidence="2" key="1">
    <citation type="submission" date="2021-01" db="EMBL/GenBank/DDBJ databases">
        <title>Phytophthora aleatoria, a newly-described species from Pinus radiata is distinct from Phytophthora cactorum isolates based on comparative genomics.</title>
        <authorList>
            <person name="Mcdougal R."/>
            <person name="Panda P."/>
            <person name="Williams N."/>
            <person name="Studholme D.J."/>
        </authorList>
    </citation>
    <scope>NUCLEOTIDE SEQUENCE</scope>
    <source>
        <strain evidence="2">NZFS 3830</strain>
    </source>
</reference>